<feature type="domain" description="DUF559" evidence="2">
    <location>
        <begin position="14"/>
        <end position="117"/>
    </location>
</feature>
<proteinExistence type="predicted"/>
<evidence type="ECO:0000313" key="3">
    <source>
        <dbReference type="EMBL" id="RDE04926.1"/>
    </source>
</evidence>
<organism evidence="3 4">
    <name type="scientific">Sphingomonas aracearum</name>
    <dbReference type="NCBI Taxonomy" id="2283317"/>
    <lineage>
        <taxon>Bacteria</taxon>
        <taxon>Pseudomonadati</taxon>
        <taxon>Pseudomonadota</taxon>
        <taxon>Alphaproteobacteria</taxon>
        <taxon>Sphingomonadales</taxon>
        <taxon>Sphingomonadaceae</taxon>
        <taxon>Sphingomonas</taxon>
    </lineage>
</organism>
<reference evidence="3 4" key="1">
    <citation type="submission" date="2018-07" db="EMBL/GenBank/DDBJ databases">
        <title>a novel species of Sphingomonas isolated from the rhizosphere soil of Araceae plant.</title>
        <authorList>
            <person name="Zhiyong W."/>
            <person name="Qinglan Z."/>
            <person name="Zhiwei F."/>
            <person name="Ding X."/>
            <person name="Gejiao W."/>
            <person name="Shixue Z."/>
        </authorList>
    </citation>
    <scope>NUCLEOTIDE SEQUENCE [LARGE SCALE GENOMIC DNA]</scope>
    <source>
        <strain evidence="3 4">WZY 27</strain>
    </source>
</reference>
<dbReference type="EMBL" id="QQNB01000003">
    <property type="protein sequence ID" value="RDE04926.1"/>
    <property type="molecule type" value="Genomic_DNA"/>
</dbReference>
<accession>A0A369VRB8</accession>
<sequence length="141" mass="15802">MAKSRYAVGDGTIDRARELRRDATSAEKLLWQVLRGSALDGHKFRRQQRLGPFYGDFVCQQQRLVVEIDGDMHVHTTEEDARRTAFLQREGYRVLRFSNAEVLENIDGVAHAIASALAPSPSHPATPGGPLPLPRRGEELR</sequence>
<feature type="region of interest" description="Disordered" evidence="1">
    <location>
        <begin position="118"/>
        <end position="141"/>
    </location>
</feature>
<name>A0A369VRB8_9SPHN</name>
<dbReference type="OrthoDB" id="9798754at2"/>
<dbReference type="InterPro" id="IPR007569">
    <property type="entry name" value="DUF559"/>
</dbReference>
<keyword evidence="3" id="KW-0540">Nuclease</keyword>
<evidence type="ECO:0000259" key="2">
    <source>
        <dbReference type="Pfam" id="PF04480"/>
    </source>
</evidence>
<evidence type="ECO:0000256" key="1">
    <source>
        <dbReference type="SAM" id="MobiDB-lite"/>
    </source>
</evidence>
<dbReference type="Pfam" id="PF04480">
    <property type="entry name" value="DUF559"/>
    <property type="match status" value="1"/>
</dbReference>
<comment type="caution">
    <text evidence="3">The sequence shown here is derived from an EMBL/GenBank/DDBJ whole genome shotgun (WGS) entry which is preliminary data.</text>
</comment>
<protein>
    <submittedName>
        <fullName evidence="3">Endonuclease domain-containing protein</fullName>
    </submittedName>
</protein>
<dbReference type="PANTHER" id="PTHR38590:SF1">
    <property type="entry name" value="BLL0828 PROTEIN"/>
    <property type="match status" value="1"/>
</dbReference>
<dbReference type="Proteomes" id="UP000253918">
    <property type="component" value="Unassembled WGS sequence"/>
</dbReference>
<dbReference type="InterPro" id="IPR011335">
    <property type="entry name" value="Restrct_endonuc-II-like"/>
</dbReference>
<dbReference type="GO" id="GO:0004519">
    <property type="term" value="F:endonuclease activity"/>
    <property type="evidence" value="ECO:0007669"/>
    <property type="project" value="UniProtKB-KW"/>
</dbReference>
<dbReference type="SUPFAM" id="SSF52980">
    <property type="entry name" value="Restriction endonuclease-like"/>
    <property type="match status" value="1"/>
</dbReference>
<dbReference type="CDD" id="cd01038">
    <property type="entry name" value="Endonuclease_DUF559"/>
    <property type="match status" value="1"/>
</dbReference>
<dbReference type="InterPro" id="IPR047216">
    <property type="entry name" value="Endonuclease_DUF559_bact"/>
</dbReference>
<keyword evidence="4" id="KW-1185">Reference proteome</keyword>
<dbReference type="Gene3D" id="3.40.960.10">
    <property type="entry name" value="VSR Endonuclease"/>
    <property type="match status" value="1"/>
</dbReference>
<dbReference type="PANTHER" id="PTHR38590">
    <property type="entry name" value="BLL0828 PROTEIN"/>
    <property type="match status" value="1"/>
</dbReference>
<dbReference type="AlphaFoldDB" id="A0A369VRB8"/>
<evidence type="ECO:0000313" key="4">
    <source>
        <dbReference type="Proteomes" id="UP000253918"/>
    </source>
</evidence>
<gene>
    <name evidence="3" type="ORF">DVW87_15290</name>
</gene>
<keyword evidence="3" id="KW-0255">Endonuclease</keyword>
<feature type="compositionally biased region" description="Pro residues" evidence="1">
    <location>
        <begin position="121"/>
        <end position="133"/>
    </location>
</feature>
<keyword evidence="3" id="KW-0378">Hydrolase</keyword>
<dbReference type="RefSeq" id="WP_114688662.1">
    <property type="nucleotide sequence ID" value="NZ_QQNB01000003.1"/>
</dbReference>